<sequence length="81" mass="9132">MVLFARMIGILSRQSRLMVATLSSFAASLALSHCSNCSEKEDVDADDWLWIVFCCGRRCDTISESIDIADRRRHFGMAKES</sequence>
<evidence type="ECO:0000256" key="1">
    <source>
        <dbReference type="SAM" id="SignalP"/>
    </source>
</evidence>
<name>A0ABQ9XZN6_9EUKA</name>
<gene>
    <name evidence="2" type="ORF">BLNAU_8012</name>
</gene>
<evidence type="ECO:0008006" key="4">
    <source>
        <dbReference type="Google" id="ProtNLM"/>
    </source>
</evidence>
<reference evidence="2 3" key="1">
    <citation type="journal article" date="2022" name="bioRxiv">
        <title>Genomics of Preaxostyla Flagellates Illuminates Evolutionary Transitions and the Path Towards Mitochondrial Loss.</title>
        <authorList>
            <person name="Novak L.V.F."/>
            <person name="Treitli S.C."/>
            <person name="Pyrih J."/>
            <person name="Halakuc P."/>
            <person name="Pipaliya S.V."/>
            <person name="Vacek V."/>
            <person name="Brzon O."/>
            <person name="Soukal P."/>
            <person name="Eme L."/>
            <person name="Dacks J.B."/>
            <person name="Karnkowska A."/>
            <person name="Elias M."/>
            <person name="Hampl V."/>
        </authorList>
    </citation>
    <scope>NUCLEOTIDE SEQUENCE [LARGE SCALE GENOMIC DNA]</scope>
    <source>
        <strain evidence="2">NAU3</strain>
        <tissue evidence="2">Gut</tissue>
    </source>
</reference>
<keyword evidence="3" id="KW-1185">Reference proteome</keyword>
<protein>
    <recommendedName>
        <fullName evidence="4">Secreted protein</fullName>
    </recommendedName>
</protein>
<evidence type="ECO:0000313" key="2">
    <source>
        <dbReference type="EMBL" id="KAK2956937.1"/>
    </source>
</evidence>
<organism evidence="2 3">
    <name type="scientific">Blattamonas nauphoetae</name>
    <dbReference type="NCBI Taxonomy" id="2049346"/>
    <lineage>
        <taxon>Eukaryota</taxon>
        <taxon>Metamonada</taxon>
        <taxon>Preaxostyla</taxon>
        <taxon>Oxymonadida</taxon>
        <taxon>Blattamonas</taxon>
    </lineage>
</organism>
<dbReference type="EMBL" id="JARBJD010000050">
    <property type="protein sequence ID" value="KAK2956937.1"/>
    <property type="molecule type" value="Genomic_DNA"/>
</dbReference>
<dbReference type="Proteomes" id="UP001281761">
    <property type="component" value="Unassembled WGS sequence"/>
</dbReference>
<proteinExistence type="predicted"/>
<comment type="caution">
    <text evidence="2">The sequence shown here is derived from an EMBL/GenBank/DDBJ whole genome shotgun (WGS) entry which is preliminary data.</text>
</comment>
<feature type="signal peptide" evidence="1">
    <location>
        <begin position="1"/>
        <end position="30"/>
    </location>
</feature>
<feature type="chain" id="PRO_5047048036" description="Secreted protein" evidence="1">
    <location>
        <begin position="31"/>
        <end position="81"/>
    </location>
</feature>
<keyword evidence="1" id="KW-0732">Signal</keyword>
<evidence type="ECO:0000313" key="3">
    <source>
        <dbReference type="Proteomes" id="UP001281761"/>
    </source>
</evidence>
<accession>A0ABQ9XZN6</accession>